<keyword evidence="6 7" id="KW-0472">Membrane</keyword>
<dbReference type="Pfam" id="PF00067">
    <property type="entry name" value="p450"/>
    <property type="match status" value="3"/>
</dbReference>
<dbReference type="PANTHER" id="PTHR24291:SF63">
    <property type="entry name" value="CYTOCHROME P450 4X1-RELATED"/>
    <property type="match status" value="1"/>
</dbReference>
<evidence type="ECO:0000313" key="8">
    <source>
        <dbReference type="EMBL" id="ELV12922.1"/>
    </source>
</evidence>
<dbReference type="GO" id="GO:0016020">
    <property type="term" value="C:membrane"/>
    <property type="evidence" value="ECO:0007669"/>
    <property type="project" value="UniProtKB-SubCell"/>
</dbReference>
<keyword evidence="4 7" id="KW-0812">Transmembrane</keyword>
<comment type="similarity">
    <text evidence="3">Belongs to the cytochrome P450 family.</text>
</comment>
<reference evidence="9" key="2">
    <citation type="journal article" date="2013" name="Nat. Commun.">
        <title>Genome of the Chinese tree shrew.</title>
        <authorList>
            <person name="Fan Y."/>
            <person name="Huang Z.Y."/>
            <person name="Cao C.C."/>
            <person name="Chen C.S."/>
            <person name="Chen Y.X."/>
            <person name="Fan D.D."/>
            <person name="He J."/>
            <person name="Hou H.L."/>
            <person name="Hu L."/>
            <person name="Hu X.T."/>
            <person name="Jiang X.T."/>
            <person name="Lai R."/>
            <person name="Lang Y.S."/>
            <person name="Liang B."/>
            <person name="Liao S.G."/>
            <person name="Mu D."/>
            <person name="Ma Y.Y."/>
            <person name="Niu Y.Y."/>
            <person name="Sun X.Q."/>
            <person name="Xia J.Q."/>
            <person name="Xiao J."/>
            <person name="Xiong Z.Q."/>
            <person name="Xu L."/>
            <person name="Yang L."/>
            <person name="Zhang Y."/>
            <person name="Zhao W."/>
            <person name="Zhao X.D."/>
            <person name="Zheng Y.T."/>
            <person name="Zhou J.M."/>
            <person name="Zhu Y.B."/>
            <person name="Zhang G.J."/>
            <person name="Wang J."/>
            <person name="Yao Y.G."/>
        </authorList>
    </citation>
    <scope>NUCLEOTIDE SEQUENCE [LARGE SCALE GENOMIC DNA]</scope>
</reference>
<gene>
    <name evidence="8" type="ORF">TREES_T100019917</name>
</gene>
<keyword evidence="5 7" id="KW-1133">Transmembrane helix</keyword>
<dbReference type="AlphaFoldDB" id="L8Y9J2"/>
<evidence type="ECO:0000256" key="6">
    <source>
        <dbReference type="ARBA" id="ARBA00023136"/>
    </source>
</evidence>
<dbReference type="InterPro" id="IPR001128">
    <property type="entry name" value="Cyt_P450"/>
</dbReference>
<dbReference type="eggNOG" id="KOG0157">
    <property type="taxonomic scope" value="Eukaryota"/>
</dbReference>
<evidence type="ECO:0000256" key="7">
    <source>
        <dbReference type="SAM" id="Phobius"/>
    </source>
</evidence>
<reference evidence="9" key="1">
    <citation type="submission" date="2012-07" db="EMBL/GenBank/DDBJ databases">
        <title>Genome of the Chinese tree shrew, a rising model animal genetically related to primates.</title>
        <authorList>
            <person name="Zhang G."/>
            <person name="Fan Y."/>
            <person name="Yao Y."/>
            <person name="Huang Z."/>
        </authorList>
    </citation>
    <scope>NUCLEOTIDE SEQUENCE [LARGE SCALE GENOMIC DNA]</scope>
</reference>
<dbReference type="Proteomes" id="UP000011518">
    <property type="component" value="Unassembled WGS sequence"/>
</dbReference>
<organism evidence="8 9">
    <name type="scientific">Tupaia chinensis</name>
    <name type="common">Chinese tree shrew</name>
    <name type="synonym">Tupaia belangeri chinensis</name>
    <dbReference type="NCBI Taxonomy" id="246437"/>
    <lineage>
        <taxon>Eukaryota</taxon>
        <taxon>Metazoa</taxon>
        <taxon>Chordata</taxon>
        <taxon>Craniata</taxon>
        <taxon>Vertebrata</taxon>
        <taxon>Euteleostomi</taxon>
        <taxon>Mammalia</taxon>
        <taxon>Eutheria</taxon>
        <taxon>Euarchontoglires</taxon>
        <taxon>Scandentia</taxon>
        <taxon>Tupaiidae</taxon>
        <taxon>Tupaia</taxon>
    </lineage>
</organism>
<evidence type="ECO:0000256" key="3">
    <source>
        <dbReference type="ARBA" id="ARBA00010617"/>
    </source>
</evidence>
<comment type="cofactor">
    <cofactor evidence="1">
        <name>heme</name>
        <dbReference type="ChEBI" id="CHEBI:30413"/>
    </cofactor>
</comment>
<protein>
    <submittedName>
        <fullName evidence="8">Cytochrome P450 4X1</fullName>
    </submittedName>
</protein>
<dbReference type="Gene3D" id="1.10.630.10">
    <property type="entry name" value="Cytochrome P450"/>
    <property type="match status" value="3"/>
</dbReference>
<name>L8Y9J2_TUPCH</name>
<dbReference type="InterPro" id="IPR036396">
    <property type="entry name" value="Cyt_P450_sf"/>
</dbReference>
<dbReference type="EMBL" id="KB363706">
    <property type="protein sequence ID" value="ELV12922.1"/>
    <property type="molecule type" value="Genomic_DNA"/>
</dbReference>
<dbReference type="GO" id="GO:0020037">
    <property type="term" value="F:heme binding"/>
    <property type="evidence" value="ECO:0007669"/>
    <property type="project" value="InterPro"/>
</dbReference>
<feature type="transmembrane region" description="Helical" evidence="7">
    <location>
        <begin position="14"/>
        <end position="34"/>
    </location>
</feature>
<dbReference type="InterPro" id="IPR050196">
    <property type="entry name" value="Cytochrome_P450_Monoox"/>
</dbReference>
<dbReference type="GO" id="GO:0005506">
    <property type="term" value="F:iron ion binding"/>
    <property type="evidence" value="ECO:0007669"/>
    <property type="project" value="InterPro"/>
</dbReference>
<dbReference type="PANTHER" id="PTHR24291">
    <property type="entry name" value="CYTOCHROME P450 FAMILY 4"/>
    <property type="match status" value="1"/>
</dbReference>
<dbReference type="GO" id="GO:0004497">
    <property type="term" value="F:monooxygenase activity"/>
    <property type="evidence" value="ECO:0007669"/>
    <property type="project" value="InterPro"/>
</dbReference>
<evidence type="ECO:0000313" key="9">
    <source>
        <dbReference type="Proteomes" id="UP000011518"/>
    </source>
</evidence>
<dbReference type="InParanoid" id="L8Y9J2"/>
<evidence type="ECO:0000256" key="4">
    <source>
        <dbReference type="ARBA" id="ARBA00022692"/>
    </source>
</evidence>
<keyword evidence="9" id="KW-1185">Reference proteome</keyword>
<dbReference type="STRING" id="246437.L8Y9J2"/>
<accession>L8Y9J2</accession>
<sequence>MESSWLETRWARSFYLAFVFCLALALLQLIKLYLRRQRLLRDLRHFPAPPAHWFYGHQKLIQNGKMEKLEETVEKYPSAFPCWIGPFQAYFIIYDPDYAKTFLSRSDPKTQYLYRFMTTCLGNGLLSLNGPKWFLHRRLLTPGFHFNILKTYVPVMAQSVNTMLAENGDSFSDTDVRSEVNTFMFAGHDTLAVSLSWLLYCLALNPEHQERCREEIRSILGDAPSITWNCIGQQYAMVELKVATALILLNFKVSPDTTRPPEFSNQIILKPKNGVHLHLEKLTECQIPRCND</sequence>
<dbReference type="SUPFAM" id="SSF48264">
    <property type="entry name" value="Cytochrome P450"/>
    <property type="match status" value="1"/>
</dbReference>
<proteinExistence type="inferred from homology"/>
<dbReference type="GO" id="GO:0016705">
    <property type="term" value="F:oxidoreductase activity, acting on paired donors, with incorporation or reduction of molecular oxygen"/>
    <property type="evidence" value="ECO:0007669"/>
    <property type="project" value="InterPro"/>
</dbReference>
<comment type="subcellular location">
    <subcellularLocation>
        <location evidence="2">Membrane</location>
        <topology evidence="2">Single-pass membrane protein</topology>
    </subcellularLocation>
</comment>
<evidence type="ECO:0000256" key="2">
    <source>
        <dbReference type="ARBA" id="ARBA00004167"/>
    </source>
</evidence>
<evidence type="ECO:0000256" key="5">
    <source>
        <dbReference type="ARBA" id="ARBA00022989"/>
    </source>
</evidence>
<evidence type="ECO:0000256" key="1">
    <source>
        <dbReference type="ARBA" id="ARBA00001971"/>
    </source>
</evidence>